<keyword evidence="3" id="KW-1185">Reference proteome</keyword>
<protein>
    <recommendedName>
        <fullName evidence="4">PARP-type domain-containing protein</fullName>
    </recommendedName>
</protein>
<dbReference type="Gene3D" id="2.10.110.10">
    <property type="entry name" value="Cysteine Rich Protein"/>
    <property type="match status" value="1"/>
</dbReference>
<dbReference type="Proteomes" id="UP000187209">
    <property type="component" value="Unassembled WGS sequence"/>
</dbReference>
<name>A0A1R2BX22_9CILI</name>
<dbReference type="EMBL" id="MPUH01000384">
    <property type="protein sequence ID" value="OMJ81353.1"/>
    <property type="molecule type" value="Genomic_DNA"/>
</dbReference>
<comment type="caution">
    <text evidence="2">The sequence shown here is derived from an EMBL/GenBank/DDBJ whole genome shotgun (WGS) entry which is preliminary data.</text>
</comment>
<sequence length="84" mass="9843">MEYWTIGYGVQQRFGHNCRECHMPIEKGDKVVYRDGRRIRLFYHNECFSGTADPRTQSGSSYNEGRMPKSCFSSKAPPTKYKIR</sequence>
<feature type="compositionally biased region" description="Polar residues" evidence="1">
    <location>
        <begin position="54"/>
        <end position="63"/>
    </location>
</feature>
<evidence type="ECO:0008006" key="4">
    <source>
        <dbReference type="Google" id="ProtNLM"/>
    </source>
</evidence>
<organism evidence="2 3">
    <name type="scientific">Stentor coeruleus</name>
    <dbReference type="NCBI Taxonomy" id="5963"/>
    <lineage>
        <taxon>Eukaryota</taxon>
        <taxon>Sar</taxon>
        <taxon>Alveolata</taxon>
        <taxon>Ciliophora</taxon>
        <taxon>Postciliodesmatophora</taxon>
        <taxon>Heterotrichea</taxon>
        <taxon>Heterotrichida</taxon>
        <taxon>Stentoridae</taxon>
        <taxon>Stentor</taxon>
    </lineage>
</organism>
<proteinExistence type="predicted"/>
<accession>A0A1R2BX22</accession>
<reference evidence="2 3" key="1">
    <citation type="submission" date="2016-11" db="EMBL/GenBank/DDBJ databases">
        <title>The macronuclear genome of Stentor coeruleus: a giant cell with tiny introns.</title>
        <authorList>
            <person name="Slabodnick M."/>
            <person name="Ruby J.G."/>
            <person name="Reiff S.B."/>
            <person name="Swart E.C."/>
            <person name="Gosai S."/>
            <person name="Prabakaran S."/>
            <person name="Witkowska E."/>
            <person name="Larue G.E."/>
            <person name="Fisher S."/>
            <person name="Freeman R.M."/>
            <person name="Gunawardena J."/>
            <person name="Chu W."/>
            <person name="Stover N.A."/>
            <person name="Gregory B.D."/>
            <person name="Nowacki M."/>
            <person name="Derisi J."/>
            <person name="Roy S.W."/>
            <person name="Marshall W.F."/>
            <person name="Sood P."/>
        </authorList>
    </citation>
    <scope>NUCLEOTIDE SEQUENCE [LARGE SCALE GENOMIC DNA]</scope>
    <source>
        <strain evidence="2">WM001</strain>
    </source>
</reference>
<evidence type="ECO:0000313" key="2">
    <source>
        <dbReference type="EMBL" id="OMJ81353.1"/>
    </source>
</evidence>
<feature type="region of interest" description="Disordered" evidence="1">
    <location>
        <begin position="49"/>
        <end position="84"/>
    </location>
</feature>
<gene>
    <name evidence="2" type="ORF">SteCoe_18207</name>
</gene>
<dbReference type="AlphaFoldDB" id="A0A1R2BX22"/>
<evidence type="ECO:0000256" key="1">
    <source>
        <dbReference type="SAM" id="MobiDB-lite"/>
    </source>
</evidence>
<dbReference type="OrthoDB" id="10024807at2759"/>
<evidence type="ECO:0000313" key="3">
    <source>
        <dbReference type="Proteomes" id="UP000187209"/>
    </source>
</evidence>